<keyword evidence="6" id="KW-0032">Aminotransferase</keyword>
<evidence type="ECO:0000256" key="1">
    <source>
        <dbReference type="ARBA" id="ARBA00001933"/>
    </source>
</evidence>
<comment type="caution">
    <text evidence="6">The sequence shown here is derived from an EMBL/GenBank/DDBJ whole genome shotgun (WGS) entry which is preliminary data.</text>
</comment>
<evidence type="ECO:0000259" key="5">
    <source>
        <dbReference type="Pfam" id="PF00155"/>
    </source>
</evidence>
<dbReference type="GO" id="GO:0030170">
    <property type="term" value="F:pyridoxal phosphate binding"/>
    <property type="evidence" value="ECO:0007669"/>
    <property type="project" value="InterPro"/>
</dbReference>
<proteinExistence type="inferred from homology"/>
<evidence type="ECO:0000256" key="3">
    <source>
        <dbReference type="ARBA" id="ARBA00022679"/>
    </source>
</evidence>
<dbReference type="GO" id="GO:0009102">
    <property type="term" value="P:biotin biosynthetic process"/>
    <property type="evidence" value="ECO:0007669"/>
    <property type="project" value="TreeGrafter"/>
</dbReference>
<sequence>MPPSTTKPSPSPSPTPTLLTSLRTALQHRKSKNSLRRLTLIPPTSTDFSSNDFLSLSTSPLFRARYTTHLSSAPPFYPFASGGSRLLTGNSPYAEALETFIASFHNAPSGLLFNSGFDANVGVLSCIPQPGDVIIHDEYIHASAHEGMRLSRAGRKIPFAHSCPQSLEDVLRREVENDEKLKSGERNVFIVIESIYSMDGDIAPIREFVEVVERVMKGKGNANAYFIVDEAHATGAFGPRGAGVVQELGVEEKMFIRVHTFGKALGSHGAIVLCCPDTREYLINYARSLIYTTALGFPFLASIRTAYEMLAEGETEELQRNLQHLIEYLGNRLDALGSWDPDVFEVDHFPRSPIFSLRSPVPRQLAAACQRKGFMVHPIMSPTVPKGKERVRVCLHAGNTVEEIDGLVETILAWLNGRESEKRVARL</sequence>
<protein>
    <submittedName>
        <fullName evidence="6">Aminotransferase</fullName>
    </submittedName>
</protein>
<keyword evidence="3" id="KW-0808">Transferase</keyword>
<dbReference type="AlphaFoldDB" id="A0A317W0K4"/>
<dbReference type="GeneID" id="37057842"/>
<feature type="domain" description="Aminotransferase class I/classII large" evidence="5">
    <location>
        <begin position="46"/>
        <end position="411"/>
    </location>
</feature>
<dbReference type="Gene3D" id="3.90.1150.10">
    <property type="entry name" value="Aspartate Aminotransferase, domain 1"/>
    <property type="match status" value="1"/>
</dbReference>
<evidence type="ECO:0000256" key="4">
    <source>
        <dbReference type="ARBA" id="ARBA00022898"/>
    </source>
</evidence>
<dbReference type="GO" id="GO:0008483">
    <property type="term" value="F:transaminase activity"/>
    <property type="evidence" value="ECO:0007669"/>
    <property type="project" value="UniProtKB-KW"/>
</dbReference>
<dbReference type="InterPro" id="IPR015421">
    <property type="entry name" value="PyrdxlP-dep_Trfase_major"/>
</dbReference>
<dbReference type="Pfam" id="PF00155">
    <property type="entry name" value="Aminotran_1_2"/>
    <property type="match status" value="1"/>
</dbReference>
<keyword evidence="4" id="KW-0663">Pyridoxal phosphate</keyword>
<organism evidence="6 7">
    <name type="scientific">Aspergillus eucalypticola (strain CBS 122712 / IBT 29274)</name>
    <dbReference type="NCBI Taxonomy" id="1448314"/>
    <lineage>
        <taxon>Eukaryota</taxon>
        <taxon>Fungi</taxon>
        <taxon>Dikarya</taxon>
        <taxon>Ascomycota</taxon>
        <taxon>Pezizomycotina</taxon>
        <taxon>Eurotiomycetes</taxon>
        <taxon>Eurotiomycetidae</taxon>
        <taxon>Eurotiales</taxon>
        <taxon>Aspergillaceae</taxon>
        <taxon>Aspergillus</taxon>
        <taxon>Aspergillus subgen. Circumdati</taxon>
    </lineage>
</organism>
<dbReference type="InterPro" id="IPR004839">
    <property type="entry name" value="Aminotransferase_I/II_large"/>
</dbReference>
<dbReference type="EMBL" id="MSFU01000006">
    <property type="protein sequence ID" value="PWY78762.1"/>
    <property type="molecule type" value="Genomic_DNA"/>
</dbReference>
<name>A0A317W0K4_ASPEC</name>
<reference evidence="6" key="1">
    <citation type="submission" date="2016-12" db="EMBL/GenBank/DDBJ databases">
        <title>The genomes of Aspergillus section Nigri reveals drivers in fungal speciation.</title>
        <authorList>
            <consortium name="DOE Joint Genome Institute"/>
            <person name="Vesth T.C."/>
            <person name="Nybo J."/>
            <person name="Theobald S."/>
            <person name="Brandl J."/>
            <person name="Frisvad J.C."/>
            <person name="Nielsen K.F."/>
            <person name="Lyhne E.K."/>
            <person name="Kogle M.E."/>
            <person name="Kuo A."/>
            <person name="Riley R."/>
            <person name="Clum A."/>
            <person name="Nolan M."/>
            <person name="Lipzen A."/>
            <person name="Salamov A."/>
            <person name="Henrissat B."/>
            <person name="Wiebenga A."/>
            <person name="De vries R.P."/>
            <person name="Grigoriev I.V."/>
            <person name="Mortensen U.H."/>
            <person name="Andersen M.R."/>
            <person name="Baker S.E."/>
        </authorList>
    </citation>
    <scope>NUCLEOTIDE SEQUENCE</scope>
    <source>
        <strain evidence="6">CBS 122712</strain>
    </source>
</reference>
<dbReference type="InterPro" id="IPR015422">
    <property type="entry name" value="PyrdxlP-dep_Trfase_small"/>
</dbReference>
<dbReference type="Gene3D" id="3.40.640.10">
    <property type="entry name" value="Type I PLP-dependent aspartate aminotransferase-like (Major domain)"/>
    <property type="match status" value="1"/>
</dbReference>
<dbReference type="RefSeq" id="XP_025390554.1">
    <property type="nucleotide sequence ID" value="XM_025535880.1"/>
</dbReference>
<comment type="similarity">
    <text evidence="2">Belongs to the class-II pyridoxal-phosphate-dependent aminotransferase family. BioF subfamily.</text>
</comment>
<accession>A0A317W0K4</accession>
<dbReference type="VEuPathDB" id="FungiDB:BO83DRAFT_435389"/>
<dbReference type="Proteomes" id="UP000246171">
    <property type="component" value="Unassembled WGS sequence"/>
</dbReference>
<dbReference type="SUPFAM" id="SSF53383">
    <property type="entry name" value="PLP-dependent transferases"/>
    <property type="match status" value="1"/>
</dbReference>
<evidence type="ECO:0000256" key="2">
    <source>
        <dbReference type="ARBA" id="ARBA00010008"/>
    </source>
</evidence>
<evidence type="ECO:0000313" key="7">
    <source>
        <dbReference type="Proteomes" id="UP000246171"/>
    </source>
</evidence>
<comment type="cofactor">
    <cofactor evidence="1">
        <name>pyridoxal 5'-phosphate</name>
        <dbReference type="ChEBI" id="CHEBI:597326"/>
    </cofactor>
</comment>
<dbReference type="PANTHER" id="PTHR13693">
    <property type="entry name" value="CLASS II AMINOTRANSFERASE/8-AMINO-7-OXONONANOATE SYNTHASE"/>
    <property type="match status" value="1"/>
</dbReference>
<keyword evidence="7" id="KW-1185">Reference proteome</keyword>
<gene>
    <name evidence="6" type="ORF">BO83DRAFT_435389</name>
</gene>
<dbReference type="InterPro" id="IPR015424">
    <property type="entry name" value="PyrdxlP-dep_Trfase"/>
</dbReference>
<dbReference type="InterPro" id="IPR050087">
    <property type="entry name" value="AON_synthase_class-II"/>
</dbReference>
<evidence type="ECO:0000313" key="6">
    <source>
        <dbReference type="EMBL" id="PWY78762.1"/>
    </source>
</evidence>
<dbReference type="OrthoDB" id="2382073at2759"/>
<dbReference type="PANTHER" id="PTHR13693:SF77">
    <property type="entry name" value="8-AMINO-7-OXONONANOATE SYNTHASE"/>
    <property type="match status" value="1"/>
</dbReference>